<keyword evidence="1" id="KW-0812">Transmembrane</keyword>
<sequence length="314" mass="34228">MLRVYGYAWPVTSRGGAHMAYDVFLVSAIEDRDMAKLVARRLRSLKFKVWFDQKQTDTTFDAKDARNAGNSEYMLVMWSKDAVKSDWVRAAASVGHSRPGMLVQTSLDKTIPYEPFKSDKRFSIEGMTSRKTPEGFYKMIEELGQRAGRSDLREWMGYGKKDEDARADWIAAHPDDPIAIDDKKKREKAMGIKPAPAAETASAAALAKASVKPVPSQSAVRKPVATNATKASDPLGMGWGTLAAVGAAVFAMFFLSWIFRSQTIAAPVHAGAPGVGNAYVLQQACPVGEVPASLLKVLEPGPIINDTETPDSED</sequence>
<evidence type="ECO:0000313" key="4">
    <source>
        <dbReference type="Proteomes" id="UP000263957"/>
    </source>
</evidence>
<evidence type="ECO:0000256" key="1">
    <source>
        <dbReference type="SAM" id="Phobius"/>
    </source>
</evidence>
<feature type="domain" description="TIR" evidence="2">
    <location>
        <begin position="23"/>
        <end position="94"/>
    </location>
</feature>
<dbReference type="AlphaFoldDB" id="A0A356W8L8"/>
<organism evidence="3 4">
    <name type="scientific">Hyphomonas atlantica</name>
    <dbReference type="NCBI Taxonomy" id="1280948"/>
    <lineage>
        <taxon>Bacteria</taxon>
        <taxon>Pseudomonadati</taxon>
        <taxon>Pseudomonadota</taxon>
        <taxon>Alphaproteobacteria</taxon>
        <taxon>Hyphomonadales</taxon>
        <taxon>Hyphomonadaceae</taxon>
        <taxon>Hyphomonas</taxon>
    </lineage>
</organism>
<dbReference type="SUPFAM" id="SSF52200">
    <property type="entry name" value="Toll/Interleukin receptor TIR domain"/>
    <property type="match status" value="1"/>
</dbReference>
<dbReference type="InterPro" id="IPR000157">
    <property type="entry name" value="TIR_dom"/>
</dbReference>
<gene>
    <name evidence="3" type="ORF">DD728_14015</name>
</gene>
<dbReference type="GO" id="GO:0007165">
    <property type="term" value="P:signal transduction"/>
    <property type="evidence" value="ECO:0007669"/>
    <property type="project" value="InterPro"/>
</dbReference>
<keyword evidence="1" id="KW-1133">Transmembrane helix</keyword>
<reference evidence="3 4" key="1">
    <citation type="journal article" date="2018" name="Nat. Biotechnol.">
        <title>A standardized bacterial taxonomy based on genome phylogeny substantially revises the tree of life.</title>
        <authorList>
            <person name="Parks D.H."/>
            <person name="Chuvochina M."/>
            <person name="Waite D.W."/>
            <person name="Rinke C."/>
            <person name="Skarshewski A."/>
            <person name="Chaumeil P.A."/>
            <person name="Hugenholtz P."/>
        </authorList>
    </citation>
    <scope>NUCLEOTIDE SEQUENCE [LARGE SCALE GENOMIC DNA]</scope>
    <source>
        <strain evidence="3">UBA10378</strain>
    </source>
</reference>
<dbReference type="Pfam" id="PF13676">
    <property type="entry name" value="TIR_2"/>
    <property type="match status" value="1"/>
</dbReference>
<feature type="transmembrane region" description="Helical" evidence="1">
    <location>
        <begin position="237"/>
        <end position="259"/>
    </location>
</feature>
<dbReference type="EMBL" id="DOGS01000280">
    <property type="protein sequence ID" value="HBQ49967.1"/>
    <property type="molecule type" value="Genomic_DNA"/>
</dbReference>
<keyword evidence="1" id="KW-0472">Membrane</keyword>
<accession>A0A356W8L8</accession>
<name>A0A356W8L8_9PROT</name>
<evidence type="ECO:0000313" key="3">
    <source>
        <dbReference type="EMBL" id="HBQ49967.1"/>
    </source>
</evidence>
<dbReference type="Gene3D" id="3.40.50.10140">
    <property type="entry name" value="Toll/interleukin-1 receptor homology (TIR) domain"/>
    <property type="match status" value="1"/>
</dbReference>
<protein>
    <recommendedName>
        <fullName evidence="2">TIR domain-containing protein</fullName>
    </recommendedName>
</protein>
<dbReference type="InterPro" id="IPR035897">
    <property type="entry name" value="Toll_tir_struct_dom_sf"/>
</dbReference>
<comment type="caution">
    <text evidence="3">The sequence shown here is derived from an EMBL/GenBank/DDBJ whole genome shotgun (WGS) entry which is preliminary data.</text>
</comment>
<proteinExistence type="predicted"/>
<evidence type="ECO:0000259" key="2">
    <source>
        <dbReference type="Pfam" id="PF13676"/>
    </source>
</evidence>
<dbReference type="Proteomes" id="UP000263957">
    <property type="component" value="Unassembled WGS sequence"/>
</dbReference>